<evidence type="ECO:0000256" key="11">
    <source>
        <dbReference type="ARBA" id="ARBA00042639"/>
    </source>
</evidence>
<feature type="domain" description="Thioredoxin" evidence="13">
    <location>
        <begin position="12"/>
        <end position="163"/>
    </location>
</feature>
<dbReference type="InterPro" id="IPR050924">
    <property type="entry name" value="Peroxiredoxin_BCP/PrxQ"/>
</dbReference>
<comment type="similarity">
    <text evidence="10">Belongs to the peroxiredoxin family. BCP/PrxQ subfamily.</text>
</comment>
<dbReference type="GO" id="GO:0034599">
    <property type="term" value="P:cellular response to oxidative stress"/>
    <property type="evidence" value="ECO:0007669"/>
    <property type="project" value="TreeGrafter"/>
</dbReference>
<dbReference type="SUPFAM" id="SSF52833">
    <property type="entry name" value="Thioredoxin-like"/>
    <property type="match status" value="1"/>
</dbReference>
<dbReference type="Pfam" id="PF00578">
    <property type="entry name" value="AhpC-TSA"/>
    <property type="match status" value="1"/>
</dbReference>
<dbReference type="PANTHER" id="PTHR42801:SF4">
    <property type="entry name" value="AHPC_TSA FAMILY PROTEIN"/>
    <property type="match status" value="1"/>
</dbReference>
<name>A0A345P6H7_9GAMM</name>
<dbReference type="AlphaFoldDB" id="A0A345P6H7"/>
<dbReference type="EC" id="1.11.1.24" evidence="3"/>
<keyword evidence="8" id="KW-0676">Redox-active center</keyword>
<evidence type="ECO:0000256" key="2">
    <source>
        <dbReference type="ARBA" id="ARBA00011245"/>
    </source>
</evidence>
<keyword evidence="7" id="KW-1015">Disulfide bond</keyword>
<evidence type="ECO:0000256" key="1">
    <source>
        <dbReference type="ARBA" id="ARBA00003330"/>
    </source>
</evidence>
<comment type="function">
    <text evidence="1">Thiol-specific peroxidase that catalyzes the reduction of hydrogen peroxide and organic hydroperoxides to water and alcohols, respectively. Plays a role in cell protection against oxidative stress by detoxifying peroxides and as sensor of hydrogen peroxide-mediated signaling events.</text>
</comment>
<keyword evidence="6" id="KW-0560">Oxidoreductase</keyword>
<evidence type="ECO:0000256" key="6">
    <source>
        <dbReference type="ARBA" id="ARBA00023002"/>
    </source>
</evidence>
<dbReference type="OrthoDB" id="9812811at2"/>
<keyword evidence="15" id="KW-1185">Reference proteome</keyword>
<gene>
    <name evidence="14" type="ORF">HYN46_08575</name>
</gene>
<dbReference type="PANTHER" id="PTHR42801">
    <property type="entry name" value="THIOREDOXIN-DEPENDENT PEROXIDE REDUCTASE"/>
    <property type="match status" value="1"/>
</dbReference>
<dbReference type="KEGG" id="mbah:HYN46_08575"/>
<sequence length="163" mass="18202">MTIEPVADAVIKHDLSTLPNLSVITTQGEVNLATLIGKPVILYFYPKDATPGCTTQARDFRDLMPEFAALGVRIIGISRDTLKAHEKFTANECLPFPLISDPDEILCRYYDVIKEKNMYGKVVLGIQRSTFLYDKHGKLVESWRKVSPPGHAEMLLGKVKLLA</sequence>
<dbReference type="InterPro" id="IPR000866">
    <property type="entry name" value="AhpC/TSA"/>
</dbReference>
<dbReference type="InterPro" id="IPR036249">
    <property type="entry name" value="Thioredoxin-like_sf"/>
</dbReference>
<dbReference type="Gene3D" id="3.40.30.10">
    <property type="entry name" value="Glutaredoxin"/>
    <property type="match status" value="1"/>
</dbReference>
<evidence type="ECO:0000256" key="10">
    <source>
        <dbReference type="ARBA" id="ARBA00038489"/>
    </source>
</evidence>
<accession>A0A345P6H7</accession>
<dbReference type="GO" id="GO:0005737">
    <property type="term" value="C:cytoplasm"/>
    <property type="evidence" value="ECO:0007669"/>
    <property type="project" value="TreeGrafter"/>
</dbReference>
<evidence type="ECO:0000256" key="7">
    <source>
        <dbReference type="ARBA" id="ARBA00023157"/>
    </source>
</evidence>
<comment type="catalytic activity">
    <reaction evidence="12">
        <text>a hydroperoxide + [thioredoxin]-dithiol = an alcohol + [thioredoxin]-disulfide + H2O</text>
        <dbReference type="Rhea" id="RHEA:62620"/>
        <dbReference type="Rhea" id="RHEA-COMP:10698"/>
        <dbReference type="Rhea" id="RHEA-COMP:10700"/>
        <dbReference type="ChEBI" id="CHEBI:15377"/>
        <dbReference type="ChEBI" id="CHEBI:29950"/>
        <dbReference type="ChEBI" id="CHEBI:30879"/>
        <dbReference type="ChEBI" id="CHEBI:35924"/>
        <dbReference type="ChEBI" id="CHEBI:50058"/>
        <dbReference type="EC" id="1.11.1.24"/>
    </reaction>
</comment>
<comment type="subunit">
    <text evidence="2">Monomer.</text>
</comment>
<dbReference type="InterPro" id="IPR013766">
    <property type="entry name" value="Thioredoxin_domain"/>
</dbReference>
<evidence type="ECO:0000256" key="9">
    <source>
        <dbReference type="ARBA" id="ARBA00032824"/>
    </source>
</evidence>
<dbReference type="PROSITE" id="PS51352">
    <property type="entry name" value="THIOREDOXIN_2"/>
    <property type="match status" value="1"/>
</dbReference>
<keyword evidence="4" id="KW-0575">Peroxidase</keyword>
<dbReference type="EMBL" id="CP031222">
    <property type="protein sequence ID" value="AXI02886.1"/>
    <property type="molecule type" value="Genomic_DNA"/>
</dbReference>
<evidence type="ECO:0000256" key="5">
    <source>
        <dbReference type="ARBA" id="ARBA00022862"/>
    </source>
</evidence>
<evidence type="ECO:0000256" key="3">
    <source>
        <dbReference type="ARBA" id="ARBA00013017"/>
    </source>
</evidence>
<reference evidence="14 15" key="1">
    <citation type="submission" date="2018-07" db="EMBL/GenBank/DDBJ databases">
        <title>Genome sequencing of Moraxellaceae gen. HYN0046.</title>
        <authorList>
            <person name="Kim M."/>
            <person name="Yi H."/>
        </authorList>
    </citation>
    <scope>NUCLEOTIDE SEQUENCE [LARGE SCALE GENOMIC DNA]</scope>
    <source>
        <strain evidence="14 15">HYN0046</strain>
    </source>
</reference>
<evidence type="ECO:0000256" key="8">
    <source>
        <dbReference type="ARBA" id="ARBA00023284"/>
    </source>
</evidence>
<evidence type="ECO:0000256" key="4">
    <source>
        <dbReference type="ARBA" id="ARBA00022559"/>
    </source>
</evidence>
<evidence type="ECO:0000313" key="14">
    <source>
        <dbReference type="EMBL" id="AXI02886.1"/>
    </source>
</evidence>
<dbReference type="Proteomes" id="UP000253940">
    <property type="component" value="Chromosome"/>
</dbReference>
<dbReference type="RefSeq" id="WP_114898996.1">
    <property type="nucleotide sequence ID" value="NZ_CP031222.1"/>
</dbReference>
<dbReference type="GO" id="GO:0008379">
    <property type="term" value="F:thioredoxin peroxidase activity"/>
    <property type="evidence" value="ECO:0007669"/>
    <property type="project" value="TreeGrafter"/>
</dbReference>
<evidence type="ECO:0000313" key="15">
    <source>
        <dbReference type="Proteomes" id="UP000253940"/>
    </source>
</evidence>
<organism evidence="14 15">
    <name type="scientific">Aquirhabdus parva</name>
    <dbReference type="NCBI Taxonomy" id="2283318"/>
    <lineage>
        <taxon>Bacteria</taxon>
        <taxon>Pseudomonadati</taxon>
        <taxon>Pseudomonadota</taxon>
        <taxon>Gammaproteobacteria</taxon>
        <taxon>Moraxellales</taxon>
        <taxon>Moraxellaceae</taxon>
        <taxon>Aquirhabdus</taxon>
    </lineage>
</organism>
<proteinExistence type="inferred from homology"/>
<dbReference type="GO" id="GO:0045454">
    <property type="term" value="P:cell redox homeostasis"/>
    <property type="evidence" value="ECO:0007669"/>
    <property type="project" value="TreeGrafter"/>
</dbReference>
<dbReference type="FunFam" id="3.40.30.10:FF:000007">
    <property type="entry name" value="Thioredoxin-dependent thiol peroxidase"/>
    <property type="match status" value="1"/>
</dbReference>
<evidence type="ECO:0000256" key="12">
    <source>
        <dbReference type="ARBA" id="ARBA00049091"/>
    </source>
</evidence>
<evidence type="ECO:0000259" key="13">
    <source>
        <dbReference type="PROSITE" id="PS51352"/>
    </source>
</evidence>
<protein>
    <recommendedName>
        <fullName evidence="3">thioredoxin-dependent peroxiredoxin</fullName>
        <ecNumber evidence="3">1.11.1.24</ecNumber>
    </recommendedName>
    <alternativeName>
        <fullName evidence="9">Thioredoxin peroxidase</fullName>
    </alternativeName>
    <alternativeName>
        <fullName evidence="11">Thioredoxin-dependent peroxiredoxin Bcp</fullName>
    </alternativeName>
</protein>
<dbReference type="CDD" id="cd03017">
    <property type="entry name" value="PRX_BCP"/>
    <property type="match status" value="1"/>
</dbReference>
<keyword evidence="5" id="KW-0049">Antioxidant</keyword>